<evidence type="ECO:0000256" key="2">
    <source>
        <dbReference type="ARBA" id="ARBA00022676"/>
    </source>
</evidence>
<proteinExistence type="predicted"/>
<evidence type="ECO:0000256" key="6">
    <source>
        <dbReference type="ARBA" id="ARBA00023136"/>
    </source>
</evidence>
<protein>
    <recommendedName>
        <fullName evidence="14">Cellulose synthase-like protein H1</fullName>
    </recommendedName>
</protein>
<dbReference type="GO" id="GO:0012505">
    <property type="term" value="C:endomembrane system"/>
    <property type="evidence" value="ECO:0007669"/>
    <property type="project" value="UniProtKB-SubCell"/>
</dbReference>
<feature type="binding site" evidence="9">
    <location>
        <position position="135"/>
    </location>
    <ligand>
        <name>UDP-alpha-D-glucose</name>
        <dbReference type="ChEBI" id="CHEBI:58885"/>
    </ligand>
</feature>
<evidence type="ECO:0000256" key="11">
    <source>
        <dbReference type="SAM" id="Phobius"/>
    </source>
</evidence>
<dbReference type="GO" id="GO:0016020">
    <property type="term" value="C:membrane"/>
    <property type="evidence" value="ECO:0007669"/>
    <property type="project" value="InterPro"/>
</dbReference>
<accession>A0AAV1SFL9</accession>
<gene>
    <name evidence="12" type="ORF">DCAF_LOCUS21706</name>
</gene>
<dbReference type="AlphaFoldDB" id="A0AAV1SFL9"/>
<feature type="transmembrane region" description="Helical" evidence="11">
    <location>
        <begin position="578"/>
        <end position="597"/>
    </location>
</feature>
<dbReference type="GO" id="GO:0071555">
    <property type="term" value="P:cell wall organization"/>
    <property type="evidence" value="ECO:0007669"/>
    <property type="project" value="UniProtKB-KW"/>
</dbReference>
<dbReference type="SUPFAM" id="SSF53448">
    <property type="entry name" value="Nucleotide-diphospho-sugar transferases"/>
    <property type="match status" value="1"/>
</dbReference>
<feature type="transmembrane region" description="Helical" evidence="11">
    <location>
        <begin position="23"/>
        <end position="42"/>
    </location>
</feature>
<keyword evidence="2" id="KW-0328">Glycosyltransferase</keyword>
<evidence type="ECO:0000256" key="8">
    <source>
        <dbReference type="PIRSR" id="PIRSR605150-1"/>
    </source>
</evidence>
<feature type="binding site" evidence="9">
    <location>
        <position position="106"/>
    </location>
    <ligand>
        <name>UDP-alpha-D-glucose</name>
        <dbReference type="ChEBI" id="CHEBI:58885"/>
    </ligand>
</feature>
<feature type="transmembrane region" description="Helical" evidence="11">
    <location>
        <begin position="696"/>
        <end position="713"/>
    </location>
</feature>
<comment type="subcellular location">
    <subcellularLocation>
        <location evidence="1">Endomembrane system</location>
        <topology evidence="1">Multi-pass membrane protein</topology>
    </subcellularLocation>
</comment>
<organism evidence="12 13">
    <name type="scientific">Dovyalis caffra</name>
    <dbReference type="NCBI Taxonomy" id="77055"/>
    <lineage>
        <taxon>Eukaryota</taxon>
        <taxon>Viridiplantae</taxon>
        <taxon>Streptophyta</taxon>
        <taxon>Embryophyta</taxon>
        <taxon>Tracheophyta</taxon>
        <taxon>Spermatophyta</taxon>
        <taxon>Magnoliopsida</taxon>
        <taxon>eudicotyledons</taxon>
        <taxon>Gunneridae</taxon>
        <taxon>Pentapetalae</taxon>
        <taxon>rosids</taxon>
        <taxon>fabids</taxon>
        <taxon>Malpighiales</taxon>
        <taxon>Salicaceae</taxon>
        <taxon>Flacourtieae</taxon>
        <taxon>Dovyalis</taxon>
    </lineage>
</organism>
<reference evidence="12 13" key="1">
    <citation type="submission" date="2024-01" db="EMBL/GenBank/DDBJ databases">
        <authorList>
            <person name="Waweru B."/>
        </authorList>
    </citation>
    <scope>NUCLEOTIDE SEQUENCE [LARGE SCALE GENOMIC DNA]</scope>
</reference>
<keyword evidence="7" id="KW-0961">Cell wall biogenesis/degradation</keyword>
<dbReference type="PANTHER" id="PTHR13301">
    <property type="entry name" value="X-BOX TRANSCRIPTION FACTOR-RELATED"/>
    <property type="match status" value="1"/>
</dbReference>
<feature type="transmembrane region" description="Helical" evidence="11">
    <location>
        <begin position="725"/>
        <end position="744"/>
    </location>
</feature>
<feature type="active site" evidence="8">
    <location>
        <position position="466"/>
    </location>
</feature>
<keyword evidence="3" id="KW-0808">Transferase</keyword>
<evidence type="ECO:0000256" key="7">
    <source>
        <dbReference type="ARBA" id="ARBA00023316"/>
    </source>
</evidence>
<evidence type="ECO:0000256" key="3">
    <source>
        <dbReference type="ARBA" id="ARBA00022679"/>
    </source>
</evidence>
<dbReference type="Pfam" id="PF03552">
    <property type="entry name" value="Cellulose_synt"/>
    <property type="match status" value="2"/>
</dbReference>
<keyword evidence="13" id="KW-1185">Reference proteome</keyword>
<dbReference type="InterPro" id="IPR005150">
    <property type="entry name" value="Cellulose_synth"/>
</dbReference>
<evidence type="ECO:0000256" key="5">
    <source>
        <dbReference type="ARBA" id="ARBA00022989"/>
    </source>
</evidence>
<feature type="transmembrane region" description="Helical" evidence="11">
    <location>
        <begin position="618"/>
        <end position="636"/>
    </location>
</feature>
<feature type="active site" evidence="8">
    <location>
        <position position="135"/>
    </location>
</feature>
<feature type="transmembrane region" description="Helical" evidence="11">
    <location>
        <begin position="48"/>
        <end position="68"/>
    </location>
</feature>
<keyword evidence="5 11" id="KW-1133">Transmembrane helix</keyword>
<keyword evidence="4 11" id="KW-0812">Transmembrane</keyword>
<evidence type="ECO:0000313" key="12">
    <source>
        <dbReference type="EMBL" id="CAK7348997.1"/>
    </source>
</evidence>
<dbReference type="Proteomes" id="UP001314170">
    <property type="component" value="Unassembled WGS sequence"/>
</dbReference>
<evidence type="ECO:0000313" key="13">
    <source>
        <dbReference type="Proteomes" id="UP001314170"/>
    </source>
</evidence>
<evidence type="ECO:0000256" key="4">
    <source>
        <dbReference type="ARBA" id="ARBA00022692"/>
    </source>
</evidence>
<keyword evidence="6 11" id="KW-0472">Membrane</keyword>
<dbReference type="GO" id="GO:0016760">
    <property type="term" value="F:cellulose synthase (UDP-forming) activity"/>
    <property type="evidence" value="ECO:0007669"/>
    <property type="project" value="InterPro"/>
</dbReference>
<feature type="binding site" evidence="10">
    <location>
        <position position="271"/>
    </location>
    <ligand>
        <name>Mn(2+)</name>
        <dbReference type="ChEBI" id="CHEBI:29035"/>
    </ligand>
</feature>
<dbReference type="InterPro" id="IPR029044">
    <property type="entry name" value="Nucleotide-diphossugar_trans"/>
</dbReference>
<dbReference type="EMBL" id="CAWUPB010001173">
    <property type="protein sequence ID" value="CAK7348997.1"/>
    <property type="molecule type" value="Genomic_DNA"/>
</dbReference>
<comment type="caution">
    <text evidence="12">The sequence shown here is derived from an EMBL/GenBank/DDBJ whole genome shotgun (WGS) entry which is preliminary data.</text>
</comment>
<evidence type="ECO:0000256" key="9">
    <source>
        <dbReference type="PIRSR" id="PIRSR605150-2"/>
    </source>
</evidence>
<evidence type="ECO:0008006" key="14">
    <source>
        <dbReference type="Google" id="ProtNLM"/>
    </source>
</evidence>
<feature type="transmembrane region" description="Helical" evidence="11">
    <location>
        <begin position="665"/>
        <end position="684"/>
    </location>
</feature>
<sequence length="752" mass="84164">MANAIPPPNLYDKVALKYPIHRTFDVTIFVLLISLLIYRLLYLSNHGFAWLLALLCESCFTFIWVLTLSTKWNPVEYKTYPEHLSQKAQELPPVDIFVTTADPVLEPPILTANTVISLLAVDYPVDKLACYVSDDGCSSITYYSLVEASKFAKLWVPFCKKYNIQSRAPFRYFSSELSLISNCNSLEFQQEYNMMKDEYEELASKIESVANEKSTEWDLSGDFAAFSNIERKNHPAIIKVIWENKAGLSDVLPHLVYISREKRSKHPHHYKAGAMNVLTRVSGLISNAPFMLNVDCDMFVNNPETLRHAMCLLLDSKNERESGFVQFPQYFYDGLKDDPFGNQFVILHKYIGSGINGVQGPFYGGTGCFHRRKVIYGSCPDDIGDQARSLTPLYGDLTDRGQPKIFGNSKDFIRSAAYALQGKANIGPKDLPNLIEAAHQVAGYGYEHGTSWGTEVGWQYGSATEDVLTGLMIHARGWRSVLCTPDPHAFLGCAPSGGPISMTQQKRWATGLLEILFGRKSPIITTITAKLQFRQCLAYLWILIWGLRSIPELCYGVLPAYCIVTNSSFLPKVNEPAISIHVALLLSYVINTLLEYLETGLSIRAWWNNQRMARINTMNAWLFGFISVFLKILGISETVFEVTQKYQSSNDGGDEGRFTFDASPIFVPGTTVLLLQLWALVVGFRDMPPSVNNGSGLGEILCSILVVTCLWPFMKGLLAKGKYGIPLSTICKSALLALSFVHLVRRTSKGQN</sequence>
<name>A0AAV1SFL9_9ROSI</name>
<dbReference type="GO" id="GO:0030244">
    <property type="term" value="P:cellulose biosynthetic process"/>
    <property type="evidence" value="ECO:0007669"/>
    <property type="project" value="InterPro"/>
</dbReference>
<evidence type="ECO:0000256" key="1">
    <source>
        <dbReference type="ARBA" id="ARBA00004127"/>
    </source>
</evidence>
<evidence type="ECO:0000256" key="10">
    <source>
        <dbReference type="PIRSR" id="PIRSR605150-3"/>
    </source>
</evidence>
<dbReference type="Gene3D" id="3.90.550.10">
    <property type="entry name" value="Spore Coat Polysaccharide Biosynthesis Protein SpsA, Chain A"/>
    <property type="match status" value="1"/>
</dbReference>
<feature type="binding site" evidence="10">
    <location>
        <position position="295"/>
    </location>
    <ligand>
        <name>Mn(2+)</name>
        <dbReference type="ChEBI" id="CHEBI:29035"/>
    </ligand>
</feature>